<keyword evidence="4 6" id="KW-1133">Transmembrane helix</keyword>
<keyword evidence="2" id="KW-1003">Cell membrane</keyword>
<name>A0ABS5SIG1_9BACT</name>
<evidence type="ECO:0000256" key="6">
    <source>
        <dbReference type="SAM" id="Phobius"/>
    </source>
</evidence>
<gene>
    <name evidence="7" type="ORF">KI810_15695</name>
</gene>
<dbReference type="Proteomes" id="UP000756860">
    <property type="component" value="Unassembled WGS sequence"/>
</dbReference>
<dbReference type="PANTHER" id="PTHR30086:SF20">
    <property type="entry name" value="ARGININE EXPORTER PROTEIN ARGO-RELATED"/>
    <property type="match status" value="1"/>
</dbReference>
<dbReference type="PANTHER" id="PTHR30086">
    <property type="entry name" value="ARGININE EXPORTER PROTEIN ARGO"/>
    <property type="match status" value="1"/>
</dbReference>
<evidence type="ECO:0000256" key="2">
    <source>
        <dbReference type="ARBA" id="ARBA00022475"/>
    </source>
</evidence>
<dbReference type="PIRSF" id="PIRSF006324">
    <property type="entry name" value="LeuE"/>
    <property type="match status" value="1"/>
</dbReference>
<evidence type="ECO:0000256" key="4">
    <source>
        <dbReference type="ARBA" id="ARBA00022989"/>
    </source>
</evidence>
<accession>A0ABS5SIG1</accession>
<keyword evidence="3 6" id="KW-0812">Transmembrane</keyword>
<evidence type="ECO:0000256" key="3">
    <source>
        <dbReference type="ARBA" id="ARBA00022692"/>
    </source>
</evidence>
<feature type="transmembrane region" description="Helical" evidence="6">
    <location>
        <begin position="185"/>
        <end position="203"/>
    </location>
</feature>
<keyword evidence="8" id="KW-1185">Reference proteome</keyword>
<feature type="transmembrane region" description="Helical" evidence="6">
    <location>
        <begin position="65"/>
        <end position="88"/>
    </location>
</feature>
<protein>
    <submittedName>
        <fullName evidence="7">LysE family translocator</fullName>
    </submittedName>
</protein>
<feature type="transmembrane region" description="Helical" evidence="6">
    <location>
        <begin position="39"/>
        <end position="59"/>
    </location>
</feature>
<dbReference type="InterPro" id="IPR001123">
    <property type="entry name" value="LeuE-type"/>
</dbReference>
<dbReference type="RefSeq" id="WP_214176503.1">
    <property type="nucleotide sequence ID" value="NZ_JAHCVK010000011.1"/>
</dbReference>
<organism evidence="7 8">
    <name type="scientific">Geomobilimonas luticola</name>
    <dbReference type="NCBI Taxonomy" id="1114878"/>
    <lineage>
        <taxon>Bacteria</taxon>
        <taxon>Pseudomonadati</taxon>
        <taxon>Thermodesulfobacteriota</taxon>
        <taxon>Desulfuromonadia</taxon>
        <taxon>Geobacterales</taxon>
        <taxon>Geobacteraceae</taxon>
        <taxon>Geomobilimonas</taxon>
    </lineage>
</organism>
<comment type="caution">
    <text evidence="7">The sequence shown here is derived from an EMBL/GenBank/DDBJ whole genome shotgun (WGS) entry which is preliminary data.</text>
</comment>
<comment type="subcellular location">
    <subcellularLocation>
        <location evidence="1">Cell membrane</location>
        <topology evidence="1">Multi-pass membrane protein</topology>
    </subcellularLocation>
</comment>
<reference evidence="7 8" key="1">
    <citation type="submission" date="2021-05" db="EMBL/GenBank/DDBJ databases">
        <title>The draft genome of Geobacter luticola JCM 17780.</title>
        <authorList>
            <person name="Xu Z."/>
            <person name="Masuda Y."/>
            <person name="Itoh H."/>
            <person name="Senoo K."/>
        </authorList>
    </citation>
    <scope>NUCLEOTIDE SEQUENCE [LARGE SCALE GENOMIC DNA]</scope>
    <source>
        <strain evidence="7 8">JCM 17780</strain>
    </source>
</reference>
<dbReference type="Pfam" id="PF01810">
    <property type="entry name" value="LysE"/>
    <property type="match status" value="1"/>
</dbReference>
<proteinExistence type="predicted"/>
<feature type="transmembrane region" description="Helical" evidence="6">
    <location>
        <begin position="6"/>
        <end position="27"/>
    </location>
</feature>
<evidence type="ECO:0000313" key="7">
    <source>
        <dbReference type="EMBL" id="MBT0654494.1"/>
    </source>
</evidence>
<feature type="transmembrane region" description="Helical" evidence="6">
    <location>
        <begin position="115"/>
        <end position="136"/>
    </location>
</feature>
<evidence type="ECO:0000313" key="8">
    <source>
        <dbReference type="Proteomes" id="UP000756860"/>
    </source>
</evidence>
<feature type="transmembrane region" description="Helical" evidence="6">
    <location>
        <begin position="148"/>
        <end position="178"/>
    </location>
</feature>
<dbReference type="EMBL" id="JAHCVK010000011">
    <property type="protein sequence ID" value="MBT0654494.1"/>
    <property type="molecule type" value="Genomic_DNA"/>
</dbReference>
<evidence type="ECO:0000256" key="1">
    <source>
        <dbReference type="ARBA" id="ARBA00004651"/>
    </source>
</evidence>
<evidence type="ECO:0000256" key="5">
    <source>
        <dbReference type="ARBA" id="ARBA00023136"/>
    </source>
</evidence>
<sequence>MTLSTLLYFLGASIALTLAPGPDNIFVMTQGIARGRKPAIVTALGMCSGISVHTTAAAFGISAVFYSSAVAFHVVKYAGAAYLLYLAWKSLKERSSVRLSVADDRPAAALFKRGFIMNVLNPKVAMFFLAFLPQFVTTGSDHVPLQMMILGLIFMGQAVIIFSLIGYFAGSIGSFILARPRIAKYFDWLTAGVFASLGLRLALAER</sequence>
<keyword evidence="5 6" id="KW-0472">Membrane</keyword>